<dbReference type="InterPro" id="IPR012674">
    <property type="entry name" value="Calycin"/>
</dbReference>
<keyword evidence="2" id="KW-1185">Reference proteome</keyword>
<organism evidence="1 2">
    <name type="scientific">Ostreobium quekettii</name>
    <dbReference type="NCBI Taxonomy" id="121088"/>
    <lineage>
        <taxon>Eukaryota</taxon>
        <taxon>Viridiplantae</taxon>
        <taxon>Chlorophyta</taxon>
        <taxon>core chlorophytes</taxon>
        <taxon>Ulvophyceae</taxon>
        <taxon>TCBD clade</taxon>
        <taxon>Bryopsidales</taxon>
        <taxon>Ostreobineae</taxon>
        <taxon>Ostreobiaceae</taxon>
        <taxon>Ostreobium</taxon>
    </lineage>
</organism>
<sequence length="223" mass="24632">MLSALTLYYVGDNLRGMAARRQRHNYQRLTLLCAAKMPVSFNPIDELFCVRARYELMNPDDLAAGLKVFFYANKGRVNGPAVSTGPNSTDVELIGNITDLEEPSKFAVLPAILQNVLSRTNLRFFFPDHWVVAVGPSRNATLAYDWAIVSAGPPRTPGIKGCRTDVAFLGLFEVHQGGLWLLTREPVDKTSDDIMRNVAEALGFDLSVLVDVKQAKCKYKGAP</sequence>
<evidence type="ECO:0000313" key="2">
    <source>
        <dbReference type="Proteomes" id="UP000708148"/>
    </source>
</evidence>
<evidence type="ECO:0000313" key="1">
    <source>
        <dbReference type="EMBL" id="CAD7699239.1"/>
    </source>
</evidence>
<comment type="caution">
    <text evidence="1">The sequence shown here is derived from an EMBL/GenBank/DDBJ whole genome shotgun (WGS) entry which is preliminary data.</text>
</comment>
<protein>
    <submittedName>
        <fullName evidence="1">Uncharacterized protein</fullName>
    </submittedName>
</protein>
<reference evidence="1" key="1">
    <citation type="submission" date="2020-12" db="EMBL/GenBank/DDBJ databases">
        <authorList>
            <person name="Iha C."/>
        </authorList>
    </citation>
    <scope>NUCLEOTIDE SEQUENCE</scope>
</reference>
<accession>A0A8S1IWT0</accession>
<gene>
    <name evidence="1" type="ORF">OSTQU699_LOCUS4598</name>
</gene>
<dbReference type="Gene3D" id="2.40.128.20">
    <property type="match status" value="1"/>
</dbReference>
<dbReference type="OrthoDB" id="565904at2759"/>
<dbReference type="SUPFAM" id="SSF50814">
    <property type="entry name" value="Lipocalins"/>
    <property type="match status" value="1"/>
</dbReference>
<dbReference type="AlphaFoldDB" id="A0A8S1IWT0"/>
<name>A0A8S1IWT0_9CHLO</name>
<dbReference type="Proteomes" id="UP000708148">
    <property type="component" value="Unassembled WGS sequence"/>
</dbReference>
<proteinExistence type="predicted"/>
<dbReference type="EMBL" id="CAJHUC010000976">
    <property type="protein sequence ID" value="CAD7699239.1"/>
    <property type="molecule type" value="Genomic_DNA"/>
</dbReference>